<keyword evidence="3" id="KW-1185">Reference proteome</keyword>
<dbReference type="RefSeq" id="WP_015195491.1">
    <property type="nucleotide sequence ID" value="NC_019748.1"/>
</dbReference>
<dbReference type="AlphaFoldDB" id="K9Y1H9"/>
<reference evidence="3" key="1">
    <citation type="journal article" date="2013" name="Proc. Natl. Acad. Sci. U.S.A.">
        <title>Improving the coverage of the cyanobacterial phylum using diversity-driven genome sequencing.</title>
        <authorList>
            <person name="Shih P.M."/>
            <person name="Wu D."/>
            <person name="Latifi A."/>
            <person name="Axen S.D."/>
            <person name="Fewer D.P."/>
            <person name="Talla E."/>
            <person name="Calteau A."/>
            <person name="Cai F."/>
            <person name="Tandeau de Marsac N."/>
            <person name="Rippka R."/>
            <person name="Herdman M."/>
            <person name="Sivonen K."/>
            <person name="Coursin T."/>
            <person name="Laurent T."/>
            <person name="Goodwin L."/>
            <person name="Nolan M."/>
            <person name="Davenport K.W."/>
            <person name="Han C.S."/>
            <person name="Rubin E.M."/>
            <person name="Eisen J.A."/>
            <person name="Woyke T."/>
            <person name="Gugger M."/>
            <person name="Kerfeld C.A."/>
        </authorList>
    </citation>
    <scope>NUCLEOTIDE SEQUENCE [LARGE SCALE GENOMIC DNA]</scope>
    <source>
        <strain evidence="3">ATCC 29371 / PCC 7437</strain>
    </source>
</reference>
<evidence type="ECO:0000313" key="2">
    <source>
        <dbReference type="EMBL" id="AFZ37837.1"/>
    </source>
</evidence>
<proteinExistence type="predicted"/>
<feature type="domain" description="DUF5615" evidence="1">
    <location>
        <begin position="1"/>
        <end position="105"/>
    </location>
</feature>
<evidence type="ECO:0000313" key="3">
    <source>
        <dbReference type="Proteomes" id="UP000010473"/>
    </source>
</evidence>
<dbReference type="eggNOG" id="COG4634">
    <property type="taxonomic scope" value="Bacteria"/>
</dbReference>
<name>K9Y1H9_STAC7</name>
<evidence type="ECO:0000259" key="1">
    <source>
        <dbReference type="Pfam" id="PF18480"/>
    </source>
</evidence>
<sequence length="117" mass="14003">MKFLIDVNASRSLGNWLVNKGYDIAYVSDVNPQMKDETILEWAIREQRVIVTTDNDFEQMIWQQQKSHCGILRLENLPRRERELLLEDVLQYHTQDLLEGKIVIALRNKFRVRNRFD</sequence>
<dbReference type="OrthoDB" id="9806751at2"/>
<protein>
    <recommendedName>
        <fullName evidence="1">DUF5615 domain-containing protein</fullName>
    </recommendedName>
</protein>
<organism evidence="2 3">
    <name type="scientific">Stanieria cyanosphaera (strain ATCC 29371 / PCC 7437)</name>
    <dbReference type="NCBI Taxonomy" id="111780"/>
    <lineage>
        <taxon>Bacteria</taxon>
        <taxon>Bacillati</taxon>
        <taxon>Cyanobacteriota</taxon>
        <taxon>Cyanophyceae</taxon>
        <taxon>Pleurocapsales</taxon>
        <taxon>Dermocarpellaceae</taxon>
        <taxon>Stanieria</taxon>
    </lineage>
</organism>
<dbReference type="EMBL" id="CP003653">
    <property type="protein sequence ID" value="AFZ37837.1"/>
    <property type="molecule type" value="Genomic_DNA"/>
</dbReference>
<dbReference type="KEGG" id="scs:Sta7437_4368"/>
<dbReference type="InterPro" id="IPR041049">
    <property type="entry name" value="DUF5615"/>
</dbReference>
<dbReference type="Proteomes" id="UP000010473">
    <property type="component" value="Chromosome"/>
</dbReference>
<accession>K9Y1H9</accession>
<dbReference type="HOGENOM" id="CLU_150003_2_0_3"/>
<gene>
    <name evidence="2" type="ordered locus">Sta7437_4368</name>
</gene>
<dbReference type="Pfam" id="PF18480">
    <property type="entry name" value="DUF5615"/>
    <property type="match status" value="1"/>
</dbReference>